<comment type="similarity">
    <text evidence="1 4 7">Belongs to the tRNA pseudouridine synthase TruA family.</text>
</comment>
<dbReference type="NCBIfam" id="TIGR00071">
    <property type="entry name" value="hisT_truA"/>
    <property type="match status" value="1"/>
</dbReference>
<organism evidence="9 10">
    <name type="scientific">Sphingomonas taxi</name>
    <dbReference type="NCBI Taxonomy" id="1549858"/>
    <lineage>
        <taxon>Bacteria</taxon>
        <taxon>Pseudomonadati</taxon>
        <taxon>Pseudomonadota</taxon>
        <taxon>Alphaproteobacteria</taxon>
        <taxon>Sphingomonadales</taxon>
        <taxon>Sphingomonadaceae</taxon>
        <taxon>Sphingomonas</taxon>
    </lineage>
</organism>
<sequence>MTRFALTVEYDGRPFMGWQRQKHGPSVQQALEEAVFAVTGERTAVHAAGRTDAGVHGLGMRAHVDIAKDIGPFRLMEALNARVRPAPVAVLDCVVVADDWHARFSCLGRAYEYRIVNRRAPLTWEAGLAWQVPQMLDADAMAAAAAVLVGRHDFTTFRSAHCQADSPVRTLDLLSVTRAGERISVRAAARSFLHHQVRSMVGCLALVGMGRWSVDDVRVALEARDRARLGLNAPPDGLFFVSAVY</sequence>
<dbReference type="FunFam" id="3.30.70.580:FF:000001">
    <property type="entry name" value="tRNA pseudouridine synthase A"/>
    <property type="match status" value="1"/>
</dbReference>
<dbReference type="Gene3D" id="3.30.70.660">
    <property type="entry name" value="Pseudouridine synthase I, catalytic domain, C-terminal subdomain"/>
    <property type="match status" value="1"/>
</dbReference>
<feature type="domain" description="Pseudouridine synthase I TruA alpha/beta" evidence="8">
    <location>
        <begin position="8"/>
        <end position="104"/>
    </location>
</feature>
<dbReference type="RefSeq" id="WP_038659254.1">
    <property type="nucleotide sequence ID" value="NZ_CP009571.1"/>
</dbReference>
<evidence type="ECO:0000313" key="10">
    <source>
        <dbReference type="Proteomes" id="UP000033200"/>
    </source>
</evidence>
<dbReference type="InterPro" id="IPR020094">
    <property type="entry name" value="TruA/RsuA/RluB/E/F_N"/>
</dbReference>
<feature type="domain" description="Pseudouridine synthase I TruA alpha/beta" evidence="8">
    <location>
        <begin position="144"/>
        <end position="245"/>
    </location>
</feature>
<dbReference type="InterPro" id="IPR020095">
    <property type="entry name" value="PsdUridine_synth_TruA_C"/>
</dbReference>
<accession>A0A097ED66</accession>
<dbReference type="GO" id="GO:0031119">
    <property type="term" value="P:tRNA pseudouridine synthesis"/>
    <property type="evidence" value="ECO:0007669"/>
    <property type="project" value="UniProtKB-UniRule"/>
</dbReference>
<dbReference type="Pfam" id="PF01416">
    <property type="entry name" value="PseudoU_synth_1"/>
    <property type="match status" value="2"/>
</dbReference>
<comment type="function">
    <text evidence="4">Formation of pseudouridine at positions 38, 39 and 40 in the anticodon stem and loop of transfer RNAs.</text>
</comment>
<proteinExistence type="inferred from homology"/>
<comment type="caution">
    <text evidence="4">Lacks conserved residue(s) required for the propagation of feature annotation.</text>
</comment>
<dbReference type="eggNOG" id="COG0101">
    <property type="taxonomic scope" value="Bacteria"/>
</dbReference>
<dbReference type="PIRSF" id="PIRSF001430">
    <property type="entry name" value="tRNA_psdUrid_synth"/>
    <property type="match status" value="1"/>
</dbReference>
<keyword evidence="2 4" id="KW-0819">tRNA processing</keyword>
<dbReference type="AlphaFoldDB" id="A0A097ED66"/>
<dbReference type="PANTHER" id="PTHR11142:SF0">
    <property type="entry name" value="TRNA PSEUDOURIDINE SYNTHASE-LIKE 1"/>
    <property type="match status" value="1"/>
</dbReference>
<feature type="active site" description="Nucleophile" evidence="4 5">
    <location>
        <position position="52"/>
    </location>
</feature>
<comment type="catalytic activity">
    <reaction evidence="4 7">
        <text>uridine(38/39/40) in tRNA = pseudouridine(38/39/40) in tRNA</text>
        <dbReference type="Rhea" id="RHEA:22376"/>
        <dbReference type="Rhea" id="RHEA-COMP:10085"/>
        <dbReference type="Rhea" id="RHEA-COMP:10087"/>
        <dbReference type="ChEBI" id="CHEBI:65314"/>
        <dbReference type="ChEBI" id="CHEBI:65315"/>
        <dbReference type="EC" id="5.4.99.12"/>
    </reaction>
</comment>
<evidence type="ECO:0000259" key="8">
    <source>
        <dbReference type="Pfam" id="PF01416"/>
    </source>
</evidence>
<dbReference type="HAMAP" id="MF_00171">
    <property type="entry name" value="TruA"/>
    <property type="match status" value="1"/>
</dbReference>
<evidence type="ECO:0000256" key="4">
    <source>
        <dbReference type="HAMAP-Rule" id="MF_00171"/>
    </source>
</evidence>
<feature type="binding site" evidence="4 6">
    <location>
        <position position="111"/>
    </location>
    <ligand>
        <name>substrate</name>
    </ligand>
</feature>
<dbReference type="Proteomes" id="UP000033200">
    <property type="component" value="Chromosome"/>
</dbReference>
<gene>
    <name evidence="4" type="primary">truA</name>
    <name evidence="9" type="ORF">MC45_02835</name>
</gene>
<dbReference type="GO" id="GO:0160147">
    <property type="term" value="F:tRNA pseudouridine(38-40) synthase activity"/>
    <property type="evidence" value="ECO:0007669"/>
    <property type="project" value="UniProtKB-EC"/>
</dbReference>
<evidence type="ECO:0000256" key="3">
    <source>
        <dbReference type="ARBA" id="ARBA00023235"/>
    </source>
</evidence>
<dbReference type="SUPFAM" id="SSF55120">
    <property type="entry name" value="Pseudouridine synthase"/>
    <property type="match status" value="1"/>
</dbReference>
<dbReference type="KEGG" id="stax:MC45_02835"/>
<dbReference type="PANTHER" id="PTHR11142">
    <property type="entry name" value="PSEUDOURIDYLATE SYNTHASE"/>
    <property type="match status" value="1"/>
</dbReference>
<name>A0A097ED66_9SPHN</name>
<dbReference type="STRING" id="1549858.MC45_02835"/>
<evidence type="ECO:0000313" key="9">
    <source>
        <dbReference type="EMBL" id="AIT05511.1"/>
    </source>
</evidence>
<keyword evidence="3 4" id="KW-0413">Isomerase</keyword>
<evidence type="ECO:0000256" key="7">
    <source>
        <dbReference type="RuleBase" id="RU003792"/>
    </source>
</evidence>
<dbReference type="InterPro" id="IPR020103">
    <property type="entry name" value="PsdUridine_synth_cat_dom_sf"/>
</dbReference>
<dbReference type="EC" id="5.4.99.12" evidence="4"/>
<dbReference type="InterPro" id="IPR020097">
    <property type="entry name" value="PsdUridine_synth_TruA_a/b_dom"/>
</dbReference>
<dbReference type="EMBL" id="CP009571">
    <property type="protein sequence ID" value="AIT05511.1"/>
    <property type="molecule type" value="Genomic_DNA"/>
</dbReference>
<evidence type="ECO:0000256" key="5">
    <source>
        <dbReference type="PIRSR" id="PIRSR001430-1"/>
    </source>
</evidence>
<reference evidence="9 10" key="1">
    <citation type="submission" date="2014-09" db="EMBL/GenBank/DDBJ databases">
        <title>Using Illumina technology Improving SMRT sequencing Genome Assembly by RASTools.</title>
        <authorList>
            <person name="Zhou Y."/>
            <person name="Ma T."/>
            <person name="Liu T."/>
        </authorList>
    </citation>
    <scope>NUCLEOTIDE SEQUENCE [LARGE SCALE GENOMIC DNA]</scope>
    <source>
        <strain evidence="9 10">ATCC 55669</strain>
    </source>
</reference>
<dbReference type="HOGENOM" id="CLU_014673_0_2_5"/>
<dbReference type="GO" id="GO:0003723">
    <property type="term" value="F:RNA binding"/>
    <property type="evidence" value="ECO:0007669"/>
    <property type="project" value="InterPro"/>
</dbReference>
<evidence type="ECO:0000256" key="2">
    <source>
        <dbReference type="ARBA" id="ARBA00022694"/>
    </source>
</evidence>
<evidence type="ECO:0000256" key="6">
    <source>
        <dbReference type="PIRSR" id="PIRSR001430-2"/>
    </source>
</evidence>
<dbReference type="CDD" id="cd02570">
    <property type="entry name" value="PseudoU_synth_EcTruA"/>
    <property type="match status" value="1"/>
</dbReference>
<keyword evidence="10" id="KW-1185">Reference proteome</keyword>
<protein>
    <recommendedName>
        <fullName evidence="4">tRNA pseudouridine synthase A</fullName>
        <ecNumber evidence="4">5.4.99.12</ecNumber>
    </recommendedName>
    <alternativeName>
        <fullName evidence="4">tRNA pseudouridine(38-40) synthase</fullName>
    </alternativeName>
    <alternativeName>
        <fullName evidence="4">tRNA pseudouridylate synthase I</fullName>
    </alternativeName>
    <alternativeName>
        <fullName evidence="4">tRNA-uridine isomerase I</fullName>
    </alternativeName>
</protein>
<dbReference type="InterPro" id="IPR001406">
    <property type="entry name" value="PsdUridine_synth_TruA"/>
</dbReference>
<dbReference type="Gene3D" id="3.30.70.580">
    <property type="entry name" value="Pseudouridine synthase I, catalytic domain, N-terminal subdomain"/>
    <property type="match status" value="1"/>
</dbReference>
<evidence type="ECO:0000256" key="1">
    <source>
        <dbReference type="ARBA" id="ARBA00009375"/>
    </source>
</evidence>
<comment type="subunit">
    <text evidence="4">Homodimer.</text>
</comment>